<protein>
    <submittedName>
        <fullName evidence="1">Uncharacterized protein</fullName>
    </submittedName>
</protein>
<keyword evidence="2" id="KW-1185">Reference proteome</keyword>
<accession>A0A9K3GRU0</accession>
<comment type="caution">
    <text evidence="1">The sequence shown here is derived from an EMBL/GenBank/DDBJ whole genome shotgun (WGS) entry which is preliminary data.</text>
</comment>
<name>A0A9K3GRU0_9EUKA</name>
<proteinExistence type="predicted"/>
<feature type="non-terminal residue" evidence="1">
    <location>
        <position position="97"/>
    </location>
</feature>
<evidence type="ECO:0000313" key="2">
    <source>
        <dbReference type="Proteomes" id="UP000265618"/>
    </source>
</evidence>
<organism evidence="1 2">
    <name type="scientific">Kipferlia bialata</name>
    <dbReference type="NCBI Taxonomy" id="797122"/>
    <lineage>
        <taxon>Eukaryota</taxon>
        <taxon>Metamonada</taxon>
        <taxon>Carpediemonas-like organisms</taxon>
        <taxon>Kipferlia</taxon>
    </lineage>
</organism>
<reference evidence="1 2" key="1">
    <citation type="journal article" date="2018" name="PLoS ONE">
        <title>The draft genome of Kipferlia bialata reveals reductive genome evolution in fornicate parasites.</title>
        <authorList>
            <person name="Tanifuji G."/>
            <person name="Takabayashi S."/>
            <person name="Kume K."/>
            <person name="Takagi M."/>
            <person name="Nakayama T."/>
            <person name="Kamikawa R."/>
            <person name="Inagaki Y."/>
            <person name="Hashimoto T."/>
        </authorList>
    </citation>
    <scope>NUCLEOTIDE SEQUENCE [LARGE SCALE GENOMIC DNA]</scope>
    <source>
        <strain evidence="1">NY0173</strain>
    </source>
</reference>
<sequence>MMRNIVSIHTLVDSVPSEECMINEEHAVVGPSGRVGTRIHCVLDGALYYVTNTGVQALYLDTDELVDVPPLPTGSPDPLTLFSMDGHVVVLQYFRDA</sequence>
<dbReference type="Proteomes" id="UP000265618">
    <property type="component" value="Unassembled WGS sequence"/>
</dbReference>
<evidence type="ECO:0000313" key="1">
    <source>
        <dbReference type="EMBL" id="GIQ92968.1"/>
    </source>
</evidence>
<dbReference type="AlphaFoldDB" id="A0A9K3GRU0"/>
<gene>
    <name evidence="1" type="ORF">KIPB_017075</name>
</gene>
<dbReference type="EMBL" id="BDIP01011056">
    <property type="protein sequence ID" value="GIQ92968.1"/>
    <property type="molecule type" value="Genomic_DNA"/>
</dbReference>